<proteinExistence type="predicted"/>
<name>A0A1S9N8G6_CLOBE</name>
<dbReference type="PANTHER" id="PTHR36558">
    <property type="entry name" value="GLR1098 PROTEIN"/>
    <property type="match status" value="1"/>
</dbReference>
<dbReference type="Proteomes" id="UP001194098">
    <property type="component" value="Unassembled WGS sequence"/>
</dbReference>
<dbReference type="RefSeq" id="WP_078114796.1">
    <property type="nucleotide sequence ID" value="NZ_CP144906.1"/>
</dbReference>
<dbReference type="Gene3D" id="3.90.1570.10">
    <property type="entry name" value="tt1808, chain A"/>
    <property type="match status" value="1"/>
</dbReference>
<dbReference type="InterPro" id="IPR012296">
    <property type="entry name" value="Nuclease_put_TT1808"/>
</dbReference>
<dbReference type="PANTHER" id="PTHR36558:SF1">
    <property type="entry name" value="RESTRICTION ENDONUCLEASE DOMAIN-CONTAINING PROTEIN-RELATED"/>
    <property type="match status" value="1"/>
</dbReference>
<dbReference type="InterPro" id="IPR011335">
    <property type="entry name" value="Restrct_endonuc-II-like"/>
</dbReference>
<reference evidence="3 4" key="1">
    <citation type="submission" date="2017-02" db="EMBL/GenBank/DDBJ databases">
        <title>Genome sequence of Clostridium beijerinckii Br21.</title>
        <authorList>
            <person name="Fonseca B.C."/>
            <person name="Guazzaroni M.E."/>
            <person name="Riano-Pachon D.M."/>
            <person name="Reginatto V."/>
        </authorList>
    </citation>
    <scope>NUCLEOTIDE SEQUENCE [LARGE SCALE GENOMIC DNA]</scope>
    <source>
        <strain evidence="3 4">Br21</strain>
    </source>
</reference>
<comment type="caution">
    <text evidence="3">The sequence shown here is derived from an EMBL/GenBank/DDBJ whole genome shotgun (WGS) entry which is preliminary data.</text>
</comment>
<dbReference type="AlphaFoldDB" id="A0A1S9N8G6"/>
<reference evidence="2" key="2">
    <citation type="submission" date="2020-04" db="EMBL/GenBank/DDBJ databases">
        <authorList>
            <person name="Brown S."/>
        </authorList>
    </citation>
    <scope>NUCLEOTIDE SEQUENCE</scope>
    <source>
        <strain evidence="2">DJ015</strain>
    </source>
</reference>
<dbReference type="Pfam" id="PF05685">
    <property type="entry name" value="Uma2"/>
    <property type="match status" value="1"/>
</dbReference>
<keyword evidence="2" id="KW-0255">Endonuclease</keyword>
<dbReference type="EMBL" id="MWMH01000002">
    <property type="protein sequence ID" value="OOP73839.1"/>
    <property type="molecule type" value="Genomic_DNA"/>
</dbReference>
<organism evidence="3 4">
    <name type="scientific">Clostridium beijerinckii</name>
    <name type="common">Clostridium MP</name>
    <dbReference type="NCBI Taxonomy" id="1520"/>
    <lineage>
        <taxon>Bacteria</taxon>
        <taxon>Bacillati</taxon>
        <taxon>Bacillota</taxon>
        <taxon>Clostridia</taxon>
        <taxon>Eubacteriales</taxon>
        <taxon>Clostridiaceae</taxon>
        <taxon>Clostridium</taxon>
    </lineage>
</organism>
<sequence>MHIEENRMFTLEEYEKLQHKYKYNIEFINGDVVLHSKTSVKHNEIVNNIQFKLMSYLTNSKCKVYTEQIEIKFHNDKDIINIFPDVFVMCEDGKKVGESFVSPPKIIFEVVSPNYSGHDYITKLQIYQRYGVLEYVIVEQTGEMIQYNLVDGVFKPSINEYYSSNIFEGLFIKTEEILE</sequence>
<dbReference type="SUPFAM" id="SSF52980">
    <property type="entry name" value="Restriction endonuclease-like"/>
    <property type="match status" value="1"/>
</dbReference>
<reference evidence="2" key="3">
    <citation type="journal article" date="2022" name="Nat. Biotechnol.">
        <title>Carbon-negative production of acetone and isopropanol by gas fermentation at industrial pilot scale.</title>
        <authorList>
            <person name="Liew F.E."/>
            <person name="Nogle R."/>
            <person name="Abdalla T."/>
            <person name="Rasor B.J."/>
            <person name="Canter C."/>
            <person name="Jensen R.O."/>
            <person name="Wang L."/>
            <person name="Strutz J."/>
            <person name="Chirania P."/>
            <person name="De Tissera S."/>
            <person name="Mueller A.P."/>
            <person name="Ruan Z."/>
            <person name="Gao A."/>
            <person name="Tran L."/>
            <person name="Engle N.L."/>
            <person name="Bromley J.C."/>
            <person name="Daniell J."/>
            <person name="Conrado R."/>
            <person name="Tschaplinski T.J."/>
            <person name="Giannone R.J."/>
            <person name="Hettich R.L."/>
            <person name="Karim A.S."/>
            <person name="Simpson S.D."/>
            <person name="Brown S.D."/>
            <person name="Leang C."/>
            <person name="Jewett M.C."/>
            <person name="Kopke M."/>
        </authorList>
    </citation>
    <scope>NUCLEOTIDE SEQUENCE</scope>
    <source>
        <strain evidence="2">DJ015</strain>
    </source>
</reference>
<dbReference type="GO" id="GO:0004519">
    <property type="term" value="F:endonuclease activity"/>
    <property type="evidence" value="ECO:0007669"/>
    <property type="project" value="UniProtKB-KW"/>
</dbReference>
<dbReference type="InterPro" id="IPR008538">
    <property type="entry name" value="Uma2"/>
</dbReference>
<dbReference type="Proteomes" id="UP000190959">
    <property type="component" value="Unassembled WGS sequence"/>
</dbReference>
<gene>
    <name evidence="3" type="ORF">CBEIBR21_04900</name>
    <name evidence="2" type="ORF">HGI39_25825</name>
</gene>
<accession>A0A1S9N8G6</accession>
<evidence type="ECO:0000259" key="1">
    <source>
        <dbReference type="Pfam" id="PF05685"/>
    </source>
</evidence>
<evidence type="ECO:0000313" key="3">
    <source>
        <dbReference type="EMBL" id="OOP73839.1"/>
    </source>
</evidence>
<evidence type="ECO:0000313" key="4">
    <source>
        <dbReference type="Proteomes" id="UP000190959"/>
    </source>
</evidence>
<dbReference type="CDD" id="cd06260">
    <property type="entry name" value="DUF820-like"/>
    <property type="match status" value="1"/>
</dbReference>
<keyword evidence="2" id="KW-0540">Nuclease</keyword>
<feature type="domain" description="Putative restriction endonuclease" evidence="1">
    <location>
        <begin position="11"/>
        <end position="143"/>
    </location>
</feature>
<evidence type="ECO:0000313" key="2">
    <source>
        <dbReference type="EMBL" id="MBC2478029.1"/>
    </source>
</evidence>
<protein>
    <submittedName>
        <fullName evidence="2">Uma2 family endonuclease</fullName>
    </submittedName>
</protein>
<dbReference type="EMBL" id="JABAGV010000180">
    <property type="protein sequence ID" value="MBC2478029.1"/>
    <property type="molecule type" value="Genomic_DNA"/>
</dbReference>
<keyword evidence="2" id="KW-0378">Hydrolase</keyword>